<dbReference type="GeneID" id="62198048"/>
<dbReference type="AlphaFoldDB" id="A0A875S6N2"/>
<dbReference type="EMBL" id="CP064815">
    <property type="protein sequence ID" value="QPG77241.1"/>
    <property type="molecule type" value="Genomic_DNA"/>
</dbReference>
<keyword evidence="2" id="KW-1185">Reference proteome</keyword>
<proteinExistence type="predicted"/>
<sequence>MSKVIFSDHVLAYKAIPSHCHVKSGTFDTEAKILLTALGSHNFVNQLDVLVPKNALAPATIEELLTQKGSGCVVESNLQGILQFLISLEESSSQENIISTLKLISLDTDVTHQNSISIVHSALHLRLCWPSYEASGFKGALSQMSKGNRDVRGQMYDVSIDISKGLKRLAEEDSDKNSTRLFYFADKEKAKVARYFVASDKLDGKQLQVLLEPTVNSCTVKESSMKKMELGPCKLPDLEIAGKSPNDDDWQESVLEWITYASIGGEQLFPFNKTDSYLSNYSALLESRAQENLVRISLSGILISTEITVRTIQTLTQASWFAVLLHGVKDCNISYGTSTAHSFVEDGANDAVLLGEKNRFVIWEVVDSSDSHN</sequence>
<dbReference type="Proteomes" id="UP000662931">
    <property type="component" value="Chromosome 4"/>
</dbReference>
<dbReference type="GO" id="GO:0000447">
    <property type="term" value="P:endonucleolytic cleavage in ITS1 to separate SSU-rRNA from 5.8S rRNA and LSU-rRNA from tricistronic rRNA transcript (SSU-rRNA, 5.8S rRNA, LSU-rRNA)"/>
    <property type="evidence" value="ECO:0007669"/>
    <property type="project" value="TreeGrafter"/>
</dbReference>
<protein>
    <submittedName>
        <fullName evidence="1">Uncharacterized protein</fullName>
    </submittedName>
</protein>
<evidence type="ECO:0000313" key="1">
    <source>
        <dbReference type="EMBL" id="QPG77241.1"/>
    </source>
</evidence>
<dbReference type="PANTHER" id="PTHR15396">
    <property type="entry name" value="RIBONUCLEASE P PROTEIN SUBUNIT P40"/>
    <property type="match status" value="1"/>
</dbReference>
<dbReference type="PANTHER" id="PTHR15396:SF1">
    <property type="entry name" value="RIBONUCLEASE P PROTEIN SUBUNIT P40"/>
    <property type="match status" value="1"/>
</dbReference>
<gene>
    <name evidence="1" type="ORF">FOA43_004648</name>
</gene>
<dbReference type="KEGG" id="bnn:FOA43_004648"/>
<dbReference type="Pfam" id="PF08584">
    <property type="entry name" value="Ribonuc_P_40"/>
    <property type="match status" value="1"/>
</dbReference>
<dbReference type="RefSeq" id="XP_038780806.1">
    <property type="nucleotide sequence ID" value="XM_038924878.1"/>
</dbReference>
<name>A0A875S6N2_EENNA</name>
<reference evidence="1" key="1">
    <citation type="submission" date="2020-10" db="EMBL/GenBank/DDBJ databases">
        <authorList>
            <person name="Roach M.J.R."/>
        </authorList>
    </citation>
    <scope>NUCLEOTIDE SEQUENCE</scope>
    <source>
        <strain evidence="1">CBS 1945</strain>
    </source>
</reference>
<dbReference type="OrthoDB" id="63112at2759"/>
<dbReference type="GO" id="GO:0000172">
    <property type="term" value="C:ribonuclease MRP complex"/>
    <property type="evidence" value="ECO:0007669"/>
    <property type="project" value="TreeGrafter"/>
</dbReference>
<organism evidence="1 2">
    <name type="scientific">Eeniella nana</name>
    <name type="common">Yeast</name>
    <name type="synonym">Brettanomyces nanus</name>
    <dbReference type="NCBI Taxonomy" id="13502"/>
    <lineage>
        <taxon>Eukaryota</taxon>
        <taxon>Fungi</taxon>
        <taxon>Dikarya</taxon>
        <taxon>Ascomycota</taxon>
        <taxon>Saccharomycotina</taxon>
        <taxon>Pichiomycetes</taxon>
        <taxon>Pichiales</taxon>
        <taxon>Pichiaceae</taxon>
        <taxon>Brettanomyces</taxon>
    </lineage>
</organism>
<accession>A0A875S6N2</accession>
<evidence type="ECO:0000313" key="2">
    <source>
        <dbReference type="Proteomes" id="UP000662931"/>
    </source>
</evidence>
<dbReference type="GO" id="GO:0000171">
    <property type="term" value="F:ribonuclease MRP activity"/>
    <property type="evidence" value="ECO:0007669"/>
    <property type="project" value="TreeGrafter"/>
</dbReference>
<dbReference type="GO" id="GO:0004526">
    <property type="term" value="F:ribonuclease P activity"/>
    <property type="evidence" value="ECO:0007669"/>
    <property type="project" value="TreeGrafter"/>
</dbReference>
<dbReference type="GO" id="GO:0030681">
    <property type="term" value="C:multimeric ribonuclease P complex"/>
    <property type="evidence" value="ECO:0007669"/>
    <property type="project" value="TreeGrafter"/>
</dbReference>
<dbReference type="InterPro" id="IPR013893">
    <property type="entry name" value="RNase_P_Rpp40"/>
</dbReference>
<dbReference type="GO" id="GO:0001682">
    <property type="term" value="P:tRNA 5'-leader removal"/>
    <property type="evidence" value="ECO:0007669"/>
    <property type="project" value="InterPro"/>
</dbReference>